<dbReference type="SUPFAM" id="SSF54285">
    <property type="entry name" value="MoaD/ThiS"/>
    <property type="match status" value="1"/>
</dbReference>
<keyword evidence="2" id="KW-1185">Reference proteome</keyword>
<dbReference type="InterPro" id="IPR012675">
    <property type="entry name" value="Beta-grasp_dom_sf"/>
</dbReference>
<proteinExistence type="predicted"/>
<evidence type="ECO:0000313" key="2">
    <source>
        <dbReference type="Proteomes" id="UP001597108"/>
    </source>
</evidence>
<reference evidence="2" key="1">
    <citation type="journal article" date="2019" name="Int. J. Syst. Evol. Microbiol.">
        <title>The Global Catalogue of Microorganisms (GCM) 10K type strain sequencing project: providing services to taxonomists for standard genome sequencing and annotation.</title>
        <authorList>
            <consortium name="The Broad Institute Genomics Platform"/>
            <consortium name="The Broad Institute Genome Sequencing Center for Infectious Disease"/>
            <person name="Wu L."/>
            <person name="Ma J."/>
        </authorList>
    </citation>
    <scope>NUCLEOTIDE SEQUENCE [LARGE SCALE GENOMIC DNA]</scope>
    <source>
        <strain evidence="2">CCUG 60524</strain>
    </source>
</reference>
<dbReference type="Proteomes" id="UP001597108">
    <property type="component" value="Unassembled WGS sequence"/>
</dbReference>
<gene>
    <name evidence="1" type="ORF">ACFQ2S_15710</name>
</gene>
<name>A0ABW3ITD0_9RHOB</name>
<dbReference type="InterPro" id="IPR003749">
    <property type="entry name" value="ThiS/MoaD-like"/>
</dbReference>
<comment type="caution">
    <text evidence="1">The sequence shown here is derived from an EMBL/GenBank/DDBJ whole genome shotgun (WGS) entry which is preliminary data.</text>
</comment>
<dbReference type="Pfam" id="PF02597">
    <property type="entry name" value="ThiS"/>
    <property type="match status" value="1"/>
</dbReference>
<dbReference type="Gene3D" id="3.10.20.30">
    <property type="match status" value="1"/>
</dbReference>
<dbReference type="RefSeq" id="WP_386075868.1">
    <property type="nucleotide sequence ID" value="NZ_JBHTJT010000032.1"/>
</dbReference>
<evidence type="ECO:0000313" key="1">
    <source>
        <dbReference type="EMBL" id="MFD0981089.1"/>
    </source>
</evidence>
<sequence>MVEVNLWSGLRPLADGRDRVEVDAGTVREMLAGLVAAYPGLEPAISAGVSVAIDGRIVTGGLNEAVAPDSEVFLLQRIKGG</sequence>
<dbReference type="CDD" id="cd17040">
    <property type="entry name" value="Ubl_MoaD_like"/>
    <property type="match status" value="1"/>
</dbReference>
<dbReference type="InterPro" id="IPR016155">
    <property type="entry name" value="Mopterin_synth/thiamin_S_b"/>
</dbReference>
<accession>A0ABW3ITD0</accession>
<dbReference type="EMBL" id="JBHTJT010000032">
    <property type="protein sequence ID" value="MFD0981089.1"/>
    <property type="molecule type" value="Genomic_DNA"/>
</dbReference>
<protein>
    <submittedName>
        <fullName evidence="1">MoaD/ThiS family protein</fullName>
    </submittedName>
</protein>
<organism evidence="1 2">
    <name type="scientific">Tropicimonas aquimaris</name>
    <dbReference type="NCBI Taxonomy" id="914152"/>
    <lineage>
        <taxon>Bacteria</taxon>
        <taxon>Pseudomonadati</taxon>
        <taxon>Pseudomonadota</taxon>
        <taxon>Alphaproteobacteria</taxon>
        <taxon>Rhodobacterales</taxon>
        <taxon>Roseobacteraceae</taxon>
        <taxon>Tropicimonas</taxon>
    </lineage>
</organism>